<feature type="transmembrane region" description="Helical" evidence="2">
    <location>
        <begin position="94"/>
        <end position="122"/>
    </location>
</feature>
<evidence type="ECO:0000256" key="2">
    <source>
        <dbReference type="SAM" id="Phobius"/>
    </source>
</evidence>
<dbReference type="Proteomes" id="UP001209570">
    <property type="component" value="Unassembled WGS sequence"/>
</dbReference>
<evidence type="ECO:0000256" key="1">
    <source>
        <dbReference type="SAM" id="MobiDB-lite"/>
    </source>
</evidence>
<evidence type="ECO:0000313" key="5">
    <source>
        <dbReference type="Proteomes" id="UP001209570"/>
    </source>
</evidence>
<feature type="compositionally biased region" description="Polar residues" evidence="1">
    <location>
        <begin position="191"/>
        <end position="210"/>
    </location>
</feature>
<evidence type="ECO:0000313" key="4">
    <source>
        <dbReference type="EMBL" id="KAJ0389994.1"/>
    </source>
</evidence>
<dbReference type="Pfam" id="PF03707">
    <property type="entry name" value="MHYT"/>
    <property type="match status" value="1"/>
</dbReference>
<sequence length="227" mass="24923">MAMDQVVKRDAVGRKLKFTALFSRLWRILFGGVFTALGVLGMHYFGMTAQRSNAKMSFDVGIVALSCVIAFVTANAAFWILFRALTFWPNYESLRLGSAFIMGVAVCGTHYSGMGAATYTFSDENYQDRTSRLFNGKRAQDIASHGGLLTCFWLSSFAVVVSMRKDMFAMMNSAKSAVHPSMAPSRAPNASHFNGPSQRSQRQTSDQPNRGSVAKNAPSMKDILPKS</sequence>
<feature type="transmembrane region" description="Helical" evidence="2">
    <location>
        <begin position="58"/>
        <end position="82"/>
    </location>
</feature>
<dbReference type="PANTHER" id="PTHR35152">
    <property type="entry name" value="DOMAIN SIGNALLING PROTEIN, PUTATIVE (AFU_ORTHOLOGUE AFUA_5G11310)-RELATED"/>
    <property type="match status" value="1"/>
</dbReference>
<keyword evidence="2" id="KW-0812">Transmembrane</keyword>
<comment type="caution">
    <text evidence="4">The sequence shown here is derived from an EMBL/GenBank/DDBJ whole genome shotgun (WGS) entry which is preliminary data.</text>
</comment>
<reference evidence="4" key="1">
    <citation type="submission" date="2021-12" db="EMBL/GenBank/DDBJ databases">
        <title>Prjna785345.</title>
        <authorList>
            <person name="Rujirawat T."/>
            <person name="Krajaejun T."/>
        </authorList>
    </citation>
    <scope>NUCLEOTIDE SEQUENCE</scope>
    <source>
        <strain evidence="4">Pi057C3</strain>
    </source>
</reference>
<dbReference type="AlphaFoldDB" id="A0AAD5L589"/>
<name>A0AAD5L589_PYTIN</name>
<feature type="domain" description="MHYT" evidence="3">
    <location>
        <begin position="1"/>
        <end position="120"/>
    </location>
</feature>
<dbReference type="PROSITE" id="PS50924">
    <property type="entry name" value="MHYT"/>
    <property type="match status" value="1"/>
</dbReference>
<protein>
    <recommendedName>
        <fullName evidence="3">MHYT domain-containing protein</fullName>
    </recommendedName>
</protein>
<keyword evidence="5" id="KW-1185">Reference proteome</keyword>
<feature type="transmembrane region" description="Helical" evidence="2">
    <location>
        <begin position="142"/>
        <end position="161"/>
    </location>
</feature>
<proteinExistence type="predicted"/>
<evidence type="ECO:0000259" key="3">
    <source>
        <dbReference type="PROSITE" id="PS50924"/>
    </source>
</evidence>
<feature type="region of interest" description="Disordered" evidence="1">
    <location>
        <begin position="179"/>
        <end position="227"/>
    </location>
</feature>
<gene>
    <name evidence="4" type="ORF">P43SY_010741</name>
</gene>
<accession>A0AAD5L589</accession>
<dbReference type="PANTHER" id="PTHR35152:SF1">
    <property type="entry name" value="DOMAIN SIGNALLING PROTEIN, PUTATIVE (AFU_ORTHOLOGUE AFUA_5G11310)-RELATED"/>
    <property type="match status" value="1"/>
</dbReference>
<organism evidence="4 5">
    <name type="scientific">Pythium insidiosum</name>
    <name type="common">Pythiosis disease agent</name>
    <dbReference type="NCBI Taxonomy" id="114742"/>
    <lineage>
        <taxon>Eukaryota</taxon>
        <taxon>Sar</taxon>
        <taxon>Stramenopiles</taxon>
        <taxon>Oomycota</taxon>
        <taxon>Peronosporomycetes</taxon>
        <taxon>Pythiales</taxon>
        <taxon>Pythiaceae</taxon>
        <taxon>Pythium</taxon>
    </lineage>
</organism>
<dbReference type="InterPro" id="IPR005330">
    <property type="entry name" value="MHYT_dom"/>
</dbReference>
<keyword evidence="2" id="KW-1133">Transmembrane helix</keyword>
<keyword evidence="2" id="KW-0472">Membrane</keyword>
<dbReference type="EMBL" id="JAKCXM010002767">
    <property type="protein sequence ID" value="KAJ0389994.1"/>
    <property type="molecule type" value="Genomic_DNA"/>
</dbReference>
<feature type="transmembrane region" description="Helical" evidence="2">
    <location>
        <begin position="25"/>
        <end position="46"/>
    </location>
</feature>